<name>A0AAV9YYS2_9AGAR</name>
<accession>A0AAV9YYS2</accession>
<protein>
    <submittedName>
        <fullName evidence="1">Uncharacterized protein</fullName>
    </submittedName>
</protein>
<organism evidence="1 2">
    <name type="scientific">Favolaschia claudopus</name>
    <dbReference type="NCBI Taxonomy" id="2862362"/>
    <lineage>
        <taxon>Eukaryota</taxon>
        <taxon>Fungi</taxon>
        <taxon>Dikarya</taxon>
        <taxon>Basidiomycota</taxon>
        <taxon>Agaricomycotina</taxon>
        <taxon>Agaricomycetes</taxon>
        <taxon>Agaricomycetidae</taxon>
        <taxon>Agaricales</taxon>
        <taxon>Marasmiineae</taxon>
        <taxon>Mycenaceae</taxon>
        <taxon>Favolaschia</taxon>
    </lineage>
</organism>
<comment type="caution">
    <text evidence="1">The sequence shown here is derived from an EMBL/GenBank/DDBJ whole genome shotgun (WGS) entry which is preliminary data.</text>
</comment>
<dbReference type="AlphaFoldDB" id="A0AAV9YYS2"/>
<dbReference type="Proteomes" id="UP001362999">
    <property type="component" value="Unassembled WGS sequence"/>
</dbReference>
<gene>
    <name evidence="1" type="ORF">R3P38DRAFT_3246483</name>
</gene>
<dbReference type="EMBL" id="JAWWNJ010000283">
    <property type="protein sequence ID" value="KAK6966332.1"/>
    <property type="molecule type" value="Genomic_DNA"/>
</dbReference>
<reference evidence="1 2" key="1">
    <citation type="journal article" date="2024" name="J Genomics">
        <title>Draft genome sequencing and assembly of Favolaschia claudopus CIRM-BRFM 2984 isolated from oak limbs.</title>
        <authorList>
            <person name="Navarro D."/>
            <person name="Drula E."/>
            <person name="Chaduli D."/>
            <person name="Cazenave R."/>
            <person name="Ahrendt S."/>
            <person name="Wang J."/>
            <person name="Lipzen A."/>
            <person name="Daum C."/>
            <person name="Barry K."/>
            <person name="Grigoriev I.V."/>
            <person name="Favel A."/>
            <person name="Rosso M.N."/>
            <person name="Martin F."/>
        </authorList>
    </citation>
    <scope>NUCLEOTIDE SEQUENCE [LARGE SCALE GENOMIC DNA]</scope>
    <source>
        <strain evidence="1 2">CIRM-BRFM 2984</strain>
    </source>
</reference>
<evidence type="ECO:0000313" key="1">
    <source>
        <dbReference type="EMBL" id="KAK6966332.1"/>
    </source>
</evidence>
<evidence type="ECO:0000313" key="2">
    <source>
        <dbReference type="Proteomes" id="UP001362999"/>
    </source>
</evidence>
<keyword evidence="2" id="KW-1185">Reference proteome</keyword>
<sequence length="256" mass="28397">MLVYAQAETMPVRFQVPLISLPETELNGNNRVRVSKANPTSFQSRLILCCASMESGFLRTLSFLPGTLPESQKEPLFPLVNKAFRNLDATRLSNEARSPKSIAWNLTPNKKYGGELKCCFKYNAIRNLERKLSRRMSATQYPVEALNGFVLNLRTKQSVVVWSHSHALCFSPPTTLTPTLSRPVPPPQPPPLSPHPLPLVAPPPFAHSTRRTVPPRVTSAPLTTKYLIGAVSTPQRSPLPLSLLPPFRSLTTQLTL</sequence>
<proteinExistence type="predicted"/>